<reference evidence="6 7" key="1">
    <citation type="submission" date="2016-11" db="EMBL/GenBank/DDBJ databases">
        <authorList>
            <person name="Jaros S."/>
            <person name="Januszkiewicz K."/>
            <person name="Wedrychowicz H."/>
        </authorList>
    </citation>
    <scope>NUCLEOTIDE SEQUENCE [LARGE SCALE GENOMIC DNA]</scope>
</reference>
<feature type="compositionally biased region" description="Low complexity" evidence="4">
    <location>
        <begin position="19"/>
        <end position="30"/>
    </location>
</feature>
<dbReference type="AlphaFoldDB" id="A0A2X0P3N8"/>
<dbReference type="GO" id="GO:0006412">
    <property type="term" value="P:translation"/>
    <property type="evidence" value="ECO:0007669"/>
    <property type="project" value="InterPro"/>
</dbReference>
<protein>
    <submittedName>
        <fullName evidence="6">BQ5605_C003g02220 protein</fullName>
    </submittedName>
</protein>
<evidence type="ECO:0000313" key="6">
    <source>
        <dbReference type="EMBL" id="SGY39440.1"/>
    </source>
</evidence>
<dbReference type="InterPro" id="IPR022803">
    <property type="entry name" value="Ribosomal_uL5_dom_sf"/>
</dbReference>
<feature type="compositionally biased region" description="Low complexity" evidence="4">
    <location>
        <begin position="44"/>
        <end position="57"/>
    </location>
</feature>
<dbReference type="InterPro" id="IPR002132">
    <property type="entry name" value="Ribosomal_uL5"/>
</dbReference>
<dbReference type="Proteomes" id="UP000249464">
    <property type="component" value="Unassembled WGS sequence"/>
</dbReference>
<dbReference type="GO" id="GO:0003735">
    <property type="term" value="F:structural constituent of ribosome"/>
    <property type="evidence" value="ECO:0007669"/>
    <property type="project" value="InterPro"/>
</dbReference>
<evidence type="ECO:0000256" key="3">
    <source>
        <dbReference type="ARBA" id="ARBA00023274"/>
    </source>
</evidence>
<evidence type="ECO:0000256" key="2">
    <source>
        <dbReference type="ARBA" id="ARBA00022980"/>
    </source>
</evidence>
<sequence length="336" mass="36120">MQRALTPLLRGSTRPALVTSASCSTSTSTSPQPVHSQHQWPCRSASSKAGKAAAASGPVVEEAKDLSHLLAVQPGPTSRSRLQDHYSNTLSHDLLYMLYHHQTHVQAATQPNPTSRAPVWSPENAYAKNRAPPRPKGNRYLVPNQSYTSAATLPKLEAIVLSSMAREALTNKSTLLALQQFFSAITGEVPQSIHPGPYGPGSGQGLVVTKSTKKSASFKIRAGMPTGVKVQLKGQPMYDLLDTLVEFVLPRWKTFNGVALPPRSAPRQSPAATTGVVSFGLPPEAMSLWPQVELNLDQYPRTYGMNISLITSARGRGAQEQATALLSGLGIPFVKR</sequence>
<gene>
    <name evidence="6" type="primary">BQ5605_C003g02220</name>
    <name evidence="6" type="ORF">BQ5605_C003G02220</name>
</gene>
<dbReference type="SUPFAM" id="SSF55282">
    <property type="entry name" value="RL5-like"/>
    <property type="match status" value="1"/>
</dbReference>
<dbReference type="GO" id="GO:1990904">
    <property type="term" value="C:ribonucleoprotein complex"/>
    <property type="evidence" value="ECO:0007669"/>
    <property type="project" value="UniProtKB-KW"/>
</dbReference>
<dbReference type="PANTHER" id="PTHR11994">
    <property type="entry name" value="60S RIBOSOMAL PROTEIN L11-RELATED"/>
    <property type="match status" value="1"/>
</dbReference>
<name>A0A2X0P3N8_9BASI</name>
<keyword evidence="3" id="KW-0687">Ribonucleoprotein</keyword>
<accession>A0A2X0P3N8</accession>
<dbReference type="InterPro" id="IPR031309">
    <property type="entry name" value="Ribosomal_uL5_C"/>
</dbReference>
<comment type="similarity">
    <text evidence="1">Belongs to the universal ribosomal protein uL5 family.</text>
</comment>
<keyword evidence="2" id="KW-0689">Ribosomal protein</keyword>
<dbReference type="STRING" id="796604.A0A2X0P3N8"/>
<dbReference type="Pfam" id="PF00673">
    <property type="entry name" value="Ribosomal_L5_C"/>
    <property type="match status" value="1"/>
</dbReference>
<feature type="region of interest" description="Disordered" evidence="4">
    <location>
        <begin position="1"/>
        <end position="60"/>
    </location>
</feature>
<dbReference type="Gene3D" id="3.30.1440.10">
    <property type="match status" value="1"/>
</dbReference>
<evidence type="ECO:0000256" key="4">
    <source>
        <dbReference type="SAM" id="MobiDB-lite"/>
    </source>
</evidence>
<keyword evidence="7" id="KW-1185">Reference proteome</keyword>
<feature type="domain" description="Large ribosomal subunit protein uL5 C-terminal" evidence="5">
    <location>
        <begin position="225"/>
        <end position="333"/>
    </location>
</feature>
<evidence type="ECO:0000256" key="1">
    <source>
        <dbReference type="ARBA" id="ARBA00008553"/>
    </source>
</evidence>
<organism evidence="6 7">
    <name type="scientific">Microbotryum silenes-dioicae</name>
    <dbReference type="NCBI Taxonomy" id="796604"/>
    <lineage>
        <taxon>Eukaryota</taxon>
        <taxon>Fungi</taxon>
        <taxon>Dikarya</taxon>
        <taxon>Basidiomycota</taxon>
        <taxon>Pucciniomycotina</taxon>
        <taxon>Microbotryomycetes</taxon>
        <taxon>Microbotryales</taxon>
        <taxon>Microbotryaceae</taxon>
        <taxon>Microbotryum</taxon>
    </lineage>
</organism>
<evidence type="ECO:0000313" key="7">
    <source>
        <dbReference type="Proteomes" id="UP000249464"/>
    </source>
</evidence>
<dbReference type="EMBL" id="FQNC01000042">
    <property type="protein sequence ID" value="SGY39440.1"/>
    <property type="molecule type" value="Genomic_DNA"/>
</dbReference>
<proteinExistence type="inferred from homology"/>
<dbReference type="GO" id="GO:0005840">
    <property type="term" value="C:ribosome"/>
    <property type="evidence" value="ECO:0007669"/>
    <property type="project" value="UniProtKB-KW"/>
</dbReference>
<evidence type="ECO:0000259" key="5">
    <source>
        <dbReference type="Pfam" id="PF00673"/>
    </source>
</evidence>
<feature type="region of interest" description="Disordered" evidence="4">
    <location>
        <begin position="108"/>
        <end position="140"/>
    </location>
</feature>